<protein>
    <recommendedName>
        <fullName evidence="3">IS110 family transposase</fullName>
    </recommendedName>
</protein>
<evidence type="ECO:0000313" key="2">
    <source>
        <dbReference type="Proteomes" id="UP001183176"/>
    </source>
</evidence>
<comment type="caution">
    <text evidence="1">The sequence shown here is derived from an EMBL/GenBank/DDBJ whole genome shotgun (WGS) entry which is preliminary data.</text>
</comment>
<dbReference type="Proteomes" id="UP001183176">
    <property type="component" value="Unassembled WGS sequence"/>
</dbReference>
<reference evidence="2" key="1">
    <citation type="submission" date="2023-07" db="EMBL/GenBank/DDBJ databases">
        <title>30 novel species of actinomycetes from the DSMZ collection.</title>
        <authorList>
            <person name="Nouioui I."/>
        </authorList>
    </citation>
    <scope>NUCLEOTIDE SEQUENCE [LARGE SCALE GENOMIC DNA]</scope>
    <source>
        <strain evidence="2">DSM 44399</strain>
    </source>
</reference>
<proteinExistence type="predicted"/>
<gene>
    <name evidence="1" type="ORF">RM423_22860</name>
</gene>
<evidence type="ECO:0008006" key="3">
    <source>
        <dbReference type="Google" id="ProtNLM"/>
    </source>
</evidence>
<sequence>MMAITQLAGDTTGRAYYRRKRAVGKSHKEALRCLKRRLSDVVYRQLVHDAAAVGGGPRRTTEAALESSAAG</sequence>
<dbReference type="RefSeq" id="WP_311425353.1">
    <property type="nucleotide sequence ID" value="NZ_JAVREH010000078.1"/>
</dbReference>
<accession>A0ABU2JGU5</accession>
<evidence type="ECO:0000313" key="1">
    <source>
        <dbReference type="EMBL" id="MDT0264212.1"/>
    </source>
</evidence>
<name>A0ABU2JGU5_9ACTN</name>
<organism evidence="1 2">
    <name type="scientific">Jatrophihabitans lederbergiae</name>
    <dbReference type="NCBI Taxonomy" id="3075547"/>
    <lineage>
        <taxon>Bacteria</taxon>
        <taxon>Bacillati</taxon>
        <taxon>Actinomycetota</taxon>
        <taxon>Actinomycetes</taxon>
        <taxon>Jatrophihabitantales</taxon>
        <taxon>Jatrophihabitantaceae</taxon>
        <taxon>Jatrophihabitans</taxon>
    </lineage>
</organism>
<keyword evidence="2" id="KW-1185">Reference proteome</keyword>
<dbReference type="EMBL" id="JAVREH010000078">
    <property type="protein sequence ID" value="MDT0264212.1"/>
    <property type="molecule type" value="Genomic_DNA"/>
</dbReference>